<organism evidence="20 21">
    <name type="scientific">Bemisia tabaci</name>
    <name type="common">Sweetpotato whitefly</name>
    <name type="synonym">Aleurodes tabaci</name>
    <dbReference type="NCBI Taxonomy" id="7038"/>
    <lineage>
        <taxon>Eukaryota</taxon>
        <taxon>Metazoa</taxon>
        <taxon>Ecdysozoa</taxon>
        <taxon>Arthropoda</taxon>
        <taxon>Hexapoda</taxon>
        <taxon>Insecta</taxon>
        <taxon>Pterygota</taxon>
        <taxon>Neoptera</taxon>
        <taxon>Paraneoptera</taxon>
        <taxon>Hemiptera</taxon>
        <taxon>Sternorrhyncha</taxon>
        <taxon>Aleyrodoidea</taxon>
        <taxon>Aleyrodidae</taxon>
        <taxon>Aleyrodinae</taxon>
        <taxon>Bemisia</taxon>
    </lineage>
</organism>
<protein>
    <recommendedName>
        <fullName evidence="19">G-protein coupled receptors family 1 profile domain-containing protein</fullName>
    </recommendedName>
</protein>
<dbReference type="CDD" id="cd15079">
    <property type="entry name" value="7tmA_photoreceptors_insect"/>
    <property type="match status" value="1"/>
</dbReference>
<dbReference type="EMBL" id="OU963863">
    <property type="protein sequence ID" value="CAH0385630.1"/>
    <property type="molecule type" value="Genomic_DNA"/>
</dbReference>
<evidence type="ECO:0000313" key="21">
    <source>
        <dbReference type="Proteomes" id="UP001152759"/>
    </source>
</evidence>
<dbReference type="GO" id="GO:0007601">
    <property type="term" value="P:visual perception"/>
    <property type="evidence" value="ECO:0007669"/>
    <property type="project" value="UniProtKB-KW"/>
</dbReference>
<feature type="transmembrane region" description="Helical" evidence="18">
    <location>
        <begin position="176"/>
        <end position="195"/>
    </location>
</feature>
<keyword evidence="4" id="KW-0716">Sensory transduction</keyword>
<keyword evidence="14 16" id="KW-0807">Transducer</keyword>
<comment type="subcellular location">
    <subcellularLocation>
        <location evidence="1">Membrane</location>
        <topology evidence="1">Multi-pass membrane protein</topology>
    </subcellularLocation>
</comment>
<feature type="domain" description="G-protein coupled receptors family 1 profile" evidence="19">
    <location>
        <begin position="78"/>
        <end position="341"/>
    </location>
</feature>
<dbReference type="GO" id="GO:0009881">
    <property type="term" value="F:photoreceptor activity"/>
    <property type="evidence" value="ECO:0007669"/>
    <property type="project" value="UniProtKB-KW"/>
</dbReference>
<accession>A0A9P0A4N3</accession>
<evidence type="ECO:0000256" key="13">
    <source>
        <dbReference type="ARBA" id="ARBA00023180"/>
    </source>
</evidence>
<dbReference type="InterPro" id="IPR050125">
    <property type="entry name" value="GPCR_opsins"/>
</dbReference>
<name>A0A9P0A4N3_BEMTA</name>
<keyword evidence="6" id="KW-0681">Retinal protein</keyword>
<feature type="transmembrane region" description="Helical" evidence="18">
    <location>
        <begin position="60"/>
        <end position="87"/>
    </location>
</feature>
<evidence type="ECO:0000256" key="17">
    <source>
        <dbReference type="SAM" id="MobiDB-lite"/>
    </source>
</evidence>
<dbReference type="PANTHER" id="PTHR24240">
    <property type="entry name" value="OPSIN"/>
    <property type="match status" value="1"/>
</dbReference>
<feature type="transmembrane region" description="Helical" evidence="18">
    <location>
        <begin position="135"/>
        <end position="156"/>
    </location>
</feature>
<evidence type="ECO:0000256" key="8">
    <source>
        <dbReference type="ARBA" id="ARBA00022991"/>
    </source>
</evidence>
<evidence type="ECO:0000256" key="12">
    <source>
        <dbReference type="ARBA" id="ARBA00023170"/>
    </source>
</evidence>
<dbReference type="OrthoDB" id="2105199at2759"/>
<keyword evidence="12 16" id="KW-0675">Receptor</keyword>
<keyword evidence="7 18" id="KW-1133">Transmembrane helix</keyword>
<dbReference type="PRINTS" id="PR00237">
    <property type="entry name" value="GPCRRHODOPSN"/>
</dbReference>
<feature type="transmembrane region" description="Helical" evidence="18">
    <location>
        <begin position="223"/>
        <end position="249"/>
    </location>
</feature>
<feature type="transmembrane region" description="Helical" evidence="18">
    <location>
        <begin position="288"/>
        <end position="312"/>
    </location>
</feature>
<evidence type="ECO:0000313" key="20">
    <source>
        <dbReference type="EMBL" id="CAH0385630.1"/>
    </source>
</evidence>
<dbReference type="PROSITE" id="PS00237">
    <property type="entry name" value="G_PROTEIN_RECEP_F1_1"/>
    <property type="match status" value="1"/>
</dbReference>
<evidence type="ECO:0000256" key="6">
    <source>
        <dbReference type="ARBA" id="ARBA00022925"/>
    </source>
</evidence>
<evidence type="ECO:0000256" key="7">
    <source>
        <dbReference type="ARBA" id="ARBA00022989"/>
    </source>
</evidence>
<evidence type="ECO:0000256" key="1">
    <source>
        <dbReference type="ARBA" id="ARBA00004141"/>
    </source>
</evidence>
<dbReference type="GO" id="GO:0007602">
    <property type="term" value="P:phototransduction"/>
    <property type="evidence" value="ECO:0007669"/>
    <property type="project" value="UniProtKB-KW"/>
</dbReference>
<gene>
    <name evidence="20" type="ORF">BEMITA_LOCUS4836</name>
</gene>
<comment type="similarity">
    <text evidence="2 16">Belongs to the G-protein coupled receptor 1 family.</text>
</comment>
<keyword evidence="8" id="KW-0157">Chromophore</keyword>
<dbReference type="SUPFAM" id="SSF81321">
    <property type="entry name" value="Family A G protein-coupled receptor-like"/>
    <property type="match status" value="1"/>
</dbReference>
<dbReference type="InterPro" id="IPR000276">
    <property type="entry name" value="GPCR_Rhodpsn"/>
</dbReference>
<feature type="transmembrane region" description="Helical" evidence="18">
    <location>
        <begin position="324"/>
        <end position="344"/>
    </location>
</feature>
<dbReference type="PROSITE" id="PS00238">
    <property type="entry name" value="OPSIN"/>
    <property type="match status" value="1"/>
</dbReference>
<evidence type="ECO:0000256" key="3">
    <source>
        <dbReference type="ARBA" id="ARBA00022543"/>
    </source>
</evidence>
<feature type="compositionally biased region" description="Polar residues" evidence="17">
    <location>
        <begin position="367"/>
        <end position="377"/>
    </location>
</feature>
<keyword evidence="5 16" id="KW-0812">Transmembrane</keyword>
<dbReference type="Gene3D" id="1.20.1070.10">
    <property type="entry name" value="Rhodopsin 7-helix transmembrane proteins"/>
    <property type="match status" value="1"/>
</dbReference>
<keyword evidence="13" id="KW-0325">Glycoprotein</keyword>
<dbReference type="GO" id="GO:0016020">
    <property type="term" value="C:membrane"/>
    <property type="evidence" value="ECO:0007669"/>
    <property type="project" value="UniProtKB-SubCell"/>
</dbReference>
<evidence type="ECO:0000256" key="14">
    <source>
        <dbReference type="ARBA" id="ARBA00023224"/>
    </source>
</evidence>
<dbReference type="SMART" id="SM01381">
    <property type="entry name" value="7TM_GPCR_Srsx"/>
    <property type="match status" value="1"/>
</dbReference>
<evidence type="ECO:0000256" key="9">
    <source>
        <dbReference type="ARBA" id="ARBA00023040"/>
    </source>
</evidence>
<proteinExistence type="inferred from homology"/>
<reference evidence="20" key="1">
    <citation type="submission" date="2021-12" db="EMBL/GenBank/DDBJ databases">
        <authorList>
            <person name="King R."/>
        </authorList>
    </citation>
    <scope>NUCLEOTIDE SEQUENCE</scope>
</reference>
<dbReference type="Pfam" id="PF00001">
    <property type="entry name" value="7tm_1"/>
    <property type="match status" value="1"/>
</dbReference>
<evidence type="ECO:0000259" key="19">
    <source>
        <dbReference type="PROSITE" id="PS50262"/>
    </source>
</evidence>
<keyword evidence="3" id="KW-0600">Photoreceptor protein</keyword>
<evidence type="ECO:0000256" key="10">
    <source>
        <dbReference type="ARBA" id="ARBA00023136"/>
    </source>
</evidence>
<dbReference type="InterPro" id="IPR001760">
    <property type="entry name" value="Opsin"/>
</dbReference>
<feature type="transmembrane region" description="Helical" evidence="18">
    <location>
        <begin position="99"/>
        <end position="123"/>
    </location>
</feature>
<dbReference type="PRINTS" id="PR00577">
    <property type="entry name" value="OPSINRH3RH4"/>
</dbReference>
<dbReference type="AlphaFoldDB" id="A0A9P0A4N3"/>
<evidence type="ECO:0000256" key="2">
    <source>
        <dbReference type="ARBA" id="ARBA00010663"/>
    </source>
</evidence>
<dbReference type="InterPro" id="IPR027430">
    <property type="entry name" value="Retinal_BS"/>
</dbReference>
<keyword evidence="9 16" id="KW-0297">G-protein coupled receptor</keyword>
<dbReference type="InterPro" id="IPR017452">
    <property type="entry name" value="GPCR_Rhodpsn_7TM"/>
</dbReference>
<feature type="region of interest" description="Disordered" evidence="17">
    <location>
        <begin position="361"/>
        <end position="384"/>
    </location>
</feature>
<evidence type="ECO:0000256" key="5">
    <source>
        <dbReference type="ARBA" id="ARBA00022692"/>
    </source>
</evidence>
<evidence type="ECO:0000256" key="16">
    <source>
        <dbReference type="RuleBase" id="RU000688"/>
    </source>
</evidence>
<keyword evidence="10 18" id="KW-0472">Membrane</keyword>
<keyword evidence="15" id="KW-0844">Vision</keyword>
<keyword evidence="11" id="KW-1015">Disulfide bond</keyword>
<evidence type="ECO:0000256" key="18">
    <source>
        <dbReference type="SAM" id="Phobius"/>
    </source>
</evidence>
<sequence length="384" mass="43159">MNSSYVSGEPYALPYKFDARDGGVSSGGGDGLMLGWNVPPEHMDMVHPHWRAFPNIPEMWHLMLGAIYFILMIVSTLGNGIVIYLFFTTKSLRTPSNLFISNQAVLDLFMMLNMPHLVINAFYKRMTGWEDGCDLFGLLGSISGIGSAMNNAMIAYDRYRTIAFPLDGRLGMGKTVIIVAFVWLYSMPFSILPLLRIGSKYAPEGFLTTCSFDYLTETEEVRYFMLAIFIWSYVMPMMCIIVFYSQLLGHVRQHEKMLRDQAKKMNVKSLQSNQDAQQKSVEIRIAKVAMTIVFLFICSWTPYAIVALVGAFGDRTVLTPIASMIPAVSAKIVSCIDPWIYAINHPKFRAEMQKQFPCLAPKDDSPSETVSVATENTNAKEENA</sequence>
<dbReference type="Proteomes" id="UP001152759">
    <property type="component" value="Chromosome 2"/>
</dbReference>
<evidence type="ECO:0000256" key="11">
    <source>
        <dbReference type="ARBA" id="ARBA00023157"/>
    </source>
</evidence>
<evidence type="ECO:0000256" key="15">
    <source>
        <dbReference type="ARBA" id="ARBA00023305"/>
    </source>
</evidence>
<dbReference type="PROSITE" id="PS50262">
    <property type="entry name" value="G_PROTEIN_RECEP_F1_2"/>
    <property type="match status" value="1"/>
</dbReference>
<dbReference type="KEGG" id="btab:109041805"/>
<keyword evidence="21" id="KW-1185">Reference proteome</keyword>
<dbReference type="GO" id="GO:0004930">
    <property type="term" value="F:G protein-coupled receptor activity"/>
    <property type="evidence" value="ECO:0007669"/>
    <property type="project" value="UniProtKB-KW"/>
</dbReference>
<dbReference type="FunFam" id="1.20.1070.10:FF:000044">
    <property type="entry name" value="Opsin, ultraviolet-sensitive"/>
    <property type="match status" value="1"/>
</dbReference>
<evidence type="ECO:0000256" key="4">
    <source>
        <dbReference type="ARBA" id="ARBA00022606"/>
    </source>
</evidence>